<accession>A0A1C7M646</accession>
<dbReference type="EMBL" id="LUGG01000009">
    <property type="protein sequence ID" value="OBZ72302.1"/>
    <property type="molecule type" value="Genomic_DNA"/>
</dbReference>
<evidence type="ECO:0000313" key="2">
    <source>
        <dbReference type="Proteomes" id="UP000092993"/>
    </source>
</evidence>
<proteinExistence type="predicted"/>
<dbReference type="OrthoDB" id="2642161at2759"/>
<name>A0A1C7M646_GRIFR</name>
<protein>
    <submittedName>
        <fullName evidence="1">Uncharacterized protein</fullName>
    </submittedName>
</protein>
<evidence type="ECO:0000313" key="1">
    <source>
        <dbReference type="EMBL" id="OBZ72302.1"/>
    </source>
</evidence>
<gene>
    <name evidence="1" type="ORF">A0H81_08020</name>
</gene>
<organism evidence="1 2">
    <name type="scientific">Grifola frondosa</name>
    <name type="common">Maitake</name>
    <name type="synonym">Polyporus frondosus</name>
    <dbReference type="NCBI Taxonomy" id="5627"/>
    <lineage>
        <taxon>Eukaryota</taxon>
        <taxon>Fungi</taxon>
        <taxon>Dikarya</taxon>
        <taxon>Basidiomycota</taxon>
        <taxon>Agaricomycotina</taxon>
        <taxon>Agaricomycetes</taxon>
        <taxon>Polyporales</taxon>
        <taxon>Grifolaceae</taxon>
        <taxon>Grifola</taxon>
    </lineage>
</organism>
<comment type="caution">
    <text evidence="1">The sequence shown here is derived from an EMBL/GenBank/DDBJ whole genome shotgun (WGS) entry which is preliminary data.</text>
</comment>
<dbReference type="Proteomes" id="UP000092993">
    <property type="component" value="Unassembled WGS sequence"/>
</dbReference>
<dbReference type="AlphaFoldDB" id="A0A1C7M646"/>
<sequence>MFPRCGLFFVSKLPEGLDSFHPSALSSREYSPNAERSYSPSIPCGTHYRMVEGGPPLWCAGREAGGRRGEGSKYLPLDV</sequence>
<reference evidence="1 2" key="1">
    <citation type="submission" date="2016-03" db="EMBL/GenBank/DDBJ databases">
        <title>Whole genome sequencing of Grifola frondosa 9006-11.</title>
        <authorList>
            <person name="Min B."/>
            <person name="Park H."/>
            <person name="Kim J.-G."/>
            <person name="Cho H."/>
            <person name="Oh Y.-L."/>
            <person name="Kong W.-S."/>
            <person name="Choi I.-G."/>
        </authorList>
    </citation>
    <scope>NUCLEOTIDE SEQUENCE [LARGE SCALE GENOMIC DNA]</scope>
    <source>
        <strain evidence="1 2">9006-11</strain>
    </source>
</reference>
<keyword evidence="2" id="KW-1185">Reference proteome</keyword>